<proteinExistence type="predicted"/>
<dbReference type="Pfam" id="PF00535">
    <property type="entry name" value="Glycos_transf_2"/>
    <property type="match status" value="1"/>
</dbReference>
<name>A0A3B1D3Y8_9ZZZZ</name>
<dbReference type="InterPro" id="IPR001173">
    <property type="entry name" value="Glyco_trans_2-like"/>
</dbReference>
<dbReference type="CDD" id="cd06433">
    <property type="entry name" value="GT_2_WfgS_like"/>
    <property type="match status" value="1"/>
</dbReference>
<reference evidence="2" key="1">
    <citation type="submission" date="2018-06" db="EMBL/GenBank/DDBJ databases">
        <authorList>
            <person name="Zhirakovskaya E."/>
        </authorList>
    </citation>
    <scope>NUCLEOTIDE SEQUENCE</scope>
</reference>
<dbReference type="InterPro" id="IPR029044">
    <property type="entry name" value="Nucleotide-diphossugar_trans"/>
</dbReference>
<dbReference type="GO" id="GO:0016740">
    <property type="term" value="F:transferase activity"/>
    <property type="evidence" value="ECO:0007669"/>
    <property type="project" value="UniProtKB-KW"/>
</dbReference>
<dbReference type="SUPFAM" id="SSF53448">
    <property type="entry name" value="Nucleotide-diphospho-sugar transferases"/>
    <property type="match status" value="1"/>
</dbReference>
<protein>
    <submittedName>
        <fullName evidence="2">Glycosyl transferase, family 2</fullName>
    </submittedName>
</protein>
<feature type="domain" description="Glycosyltransferase 2-like" evidence="1">
    <location>
        <begin position="13"/>
        <end position="159"/>
    </location>
</feature>
<dbReference type="PANTHER" id="PTHR22916">
    <property type="entry name" value="GLYCOSYLTRANSFERASE"/>
    <property type="match status" value="1"/>
</dbReference>
<organism evidence="2">
    <name type="scientific">hydrothermal vent metagenome</name>
    <dbReference type="NCBI Taxonomy" id="652676"/>
    <lineage>
        <taxon>unclassified sequences</taxon>
        <taxon>metagenomes</taxon>
        <taxon>ecological metagenomes</taxon>
    </lineage>
</organism>
<evidence type="ECO:0000259" key="1">
    <source>
        <dbReference type="Pfam" id="PF00535"/>
    </source>
</evidence>
<keyword evidence="2" id="KW-0808">Transferase</keyword>
<dbReference type="Gene3D" id="3.90.550.10">
    <property type="entry name" value="Spore Coat Polysaccharide Biosynthesis Protein SpsA, Chain A"/>
    <property type="match status" value="1"/>
</dbReference>
<evidence type="ECO:0000313" key="2">
    <source>
        <dbReference type="EMBL" id="VAX31503.1"/>
    </source>
</evidence>
<sequence>MEAEIDMHYPKISIVTPSYNQGQFIEETILSVKNQDYPDIEHIIIDGGSTDNTIEILQKYEAIYNMRWVSEPDEGQADAVNKGFEMAEGDIIGWLNSDDLYFSRNAVSTIVAQFRKNPDVDIIYGNSVKINSKNKIMRLKVIPEFKYARLLRHCFIIQPSVFYRASVIRMDKLNISLKYSMDYEYWLRLGRKYKWMKIDNILSADRNHEERKIIKDIDKSYLETKLLRDEFGKHFDRKVVFFNNVMNKLEIGYARIAGVFYLRKAKNIDHAFNVEFDGYFSTMISQLFTKDAKLL</sequence>
<dbReference type="AlphaFoldDB" id="A0A3B1D3Y8"/>
<dbReference type="PANTHER" id="PTHR22916:SF65">
    <property type="entry name" value="SLR1065 PROTEIN"/>
    <property type="match status" value="1"/>
</dbReference>
<accession>A0A3B1D3Y8</accession>
<dbReference type="EMBL" id="UOGI01000109">
    <property type="protein sequence ID" value="VAX31503.1"/>
    <property type="molecule type" value="Genomic_DNA"/>
</dbReference>
<gene>
    <name evidence="2" type="ORF">MNBD_NITROSPIRAE03-1040</name>
</gene>